<evidence type="ECO:0000313" key="2">
    <source>
        <dbReference type="EMBL" id="ANS74371.1"/>
    </source>
</evidence>
<dbReference type="RefSeq" id="WP_068694984.1">
    <property type="nucleotide sequence ID" value="NZ_CP014167.1"/>
</dbReference>
<name>A0A1B1MYX1_9BACL</name>
<dbReference type="STRING" id="1462996.AWM70_07070"/>
<comment type="similarity">
    <text evidence="1">Belongs to the TolB family.</text>
</comment>
<dbReference type="KEGG" id="pyg:AWM70_07070"/>
<evidence type="ECO:0000256" key="1">
    <source>
        <dbReference type="ARBA" id="ARBA00009820"/>
    </source>
</evidence>
<dbReference type="AlphaFoldDB" id="A0A1B1MYX1"/>
<dbReference type="InterPro" id="IPR011659">
    <property type="entry name" value="WD40"/>
</dbReference>
<gene>
    <name evidence="2" type="ORF">AWM70_07070</name>
</gene>
<proteinExistence type="inferred from homology"/>
<dbReference type="InterPro" id="IPR011042">
    <property type="entry name" value="6-blade_b-propeller_TolB-like"/>
</dbReference>
<sequence length="298" mass="33281">MNKIDEPNIDEPNKPEDRGVTSILETIDVQTGERGVLAEFEELIEAPNWTRDGRTLIYNSGGSLFKFDLETRESTRMNSGFANRCNNDHVLSPDNRRVAVSHHTKEDGKSRIYIFPMVGGKPELITAMAPSYLHGWSPDGSTLAYCAERGGVFNIYTIPAEGGVETQLTHTPGLDDGPEYSPDGAHIWFNSTRTGLMQVWRMNPDGSEQTQVMEEDSNNWFPHVSPDGTKVVYIAYRKGDVDPADHPPNKQVQLRMMDYDGGNIRVLADLFGGQGTINVNSWSPESRQIAFVSYRLRG</sequence>
<evidence type="ECO:0000313" key="3">
    <source>
        <dbReference type="Proteomes" id="UP000092573"/>
    </source>
</evidence>
<organism evidence="2 3">
    <name type="scientific">Paenibacillus yonginensis</name>
    <dbReference type="NCBI Taxonomy" id="1462996"/>
    <lineage>
        <taxon>Bacteria</taxon>
        <taxon>Bacillati</taxon>
        <taxon>Bacillota</taxon>
        <taxon>Bacilli</taxon>
        <taxon>Bacillales</taxon>
        <taxon>Paenibacillaceae</taxon>
        <taxon>Paenibacillus</taxon>
    </lineage>
</organism>
<dbReference type="Pfam" id="PF07676">
    <property type="entry name" value="PD40"/>
    <property type="match status" value="3"/>
</dbReference>
<dbReference type="SUPFAM" id="SSF82171">
    <property type="entry name" value="DPP6 N-terminal domain-like"/>
    <property type="match status" value="1"/>
</dbReference>
<keyword evidence="3" id="KW-1185">Reference proteome</keyword>
<dbReference type="OrthoDB" id="108903at2"/>
<dbReference type="EMBL" id="CP014167">
    <property type="protein sequence ID" value="ANS74371.1"/>
    <property type="molecule type" value="Genomic_DNA"/>
</dbReference>
<reference evidence="2 3" key="1">
    <citation type="submission" date="2016-01" db="EMBL/GenBank/DDBJ databases">
        <title>Complete Genome Sequence of Paenibacillus yonginensis DCY84, a novel Plant Growth-Promoting Bacteria with Elicitation of Induced Systemic Resistance.</title>
        <authorList>
            <person name="Kim Y.J."/>
            <person name="Yang D.C."/>
            <person name="Sukweenadhi J."/>
        </authorList>
    </citation>
    <scope>NUCLEOTIDE SEQUENCE [LARGE SCALE GENOMIC DNA]</scope>
    <source>
        <strain evidence="2 3">DCY84</strain>
    </source>
</reference>
<dbReference type="PANTHER" id="PTHR36842:SF1">
    <property type="entry name" value="PROTEIN TOLB"/>
    <property type="match status" value="1"/>
</dbReference>
<dbReference type="Proteomes" id="UP000092573">
    <property type="component" value="Chromosome"/>
</dbReference>
<dbReference type="PANTHER" id="PTHR36842">
    <property type="entry name" value="PROTEIN TOLB HOMOLOG"/>
    <property type="match status" value="1"/>
</dbReference>
<dbReference type="Gene3D" id="2.120.10.30">
    <property type="entry name" value="TolB, C-terminal domain"/>
    <property type="match status" value="1"/>
</dbReference>
<protein>
    <submittedName>
        <fullName evidence="2">Transporter</fullName>
    </submittedName>
</protein>
<accession>A0A1B1MYX1</accession>